<dbReference type="InterPro" id="IPR038883">
    <property type="entry name" value="AN11006-like"/>
</dbReference>
<dbReference type="PANTHER" id="PTHR42085">
    <property type="entry name" value="F-BOX DOMAIN-CONTAINING PROTEIN"/>
    <property type="match status" value="1"/>
</dbReference>
<sequence length="390" mass="45239">MTSLMDLPPEIRQMVYRHLLVLPEPCKMRVAFSRKRGSRAILERLKYVYFSDPSIPWVDSLGPSERKKWLEDSGNPEGVFWTEKVDYQYQHKDEIPTLSAQVLRLSRIINEEACAVLYSENKFMFFHSMVHNPLKVSGDYLYNQEWRILDNFLHIVGSHNSQHIRYLMIYFPQVLKTNPFNPLLESVGSRAAALFGLNVIKSRCPNLQTLEMSVDNNPWASEVSNLNCTFQSKDDDKDWFDPISVVDREIRKITSLKEVIVSTTSGIRPNSELRTSMIKHGWTVGHYHITEPEPDMGDNSFWCKPHSSDIRNDYSGVLWHLDSLDGIKKRAMVRVDYNRWLIAAIEREQDPKKSILLKGILEQRTLFPEIESETDSDGDDSTTSRRRVQG</sequence>
<evidence type="ECO:0000313" key="3">
    <source>
        <dbReference type="Proteomes" id="UP000799302"/>
    </source>
</evidence>
<reference evidence="2" key="1">
    <citation type="journal article" date="2020" name="Stud. Mycol.">
        <title>101 Dothideomycetes genomes: a test case for predicting lifestyles and emergence of pathogens.</title>
        <authorList>
            <person name="Haridas S."/>
            <person name="Albert R."/>
            <person name="Binder M."/>
            <person name="Bloem J."/>
            <person name="Labutti K."/>
            <person name="Salamov A."/>
            <person name="Andreopoulos B."/>
            <person name="Baker S."/>
            <person name="Barry K."/>
            <person name="Bills G."/>
            <person name="Bluhm B."/>
            <person name="Cannon C."/>
            <person name="Castanera R."/>
            <person name="Culley D."/>
            <person name="Daum C."/>
            <person name="Ezra D."/>
            <person name="Gonzalez J."/>
            <person name="Henrissat B."/>
            <person name="Kuo A."/>
            <person name="Liang C."/>
            <person name="Lipzen A."/>
            <person name="Lutzoni F."/>
            <person name="Magnuson J."/>
            <person name="Mondo S."/>
            <person name="Nolan M."/>
            <person name="Ohm R."/>
            <person name="Pangilinan J."/>
            <person name="Park H.-J."/>
            <person name="Ramirez L."/>
            <person name="Alfaro M."/>
            <person name="Sun H."/>
            <person name="Tritt A."/>
            <person name="Yoshinaga Y."/>
            <person name="Zwiers L.-H."/>
            <person name="Turgeon B."/>
            <person name="Goodwin S."/>
            <person name="Spatafora J."/>
            <person name="Crous P."/>
            <person name="Grigoriev I."/>
        </authorList>
    </citation>
    <scope>NUCLEOTIDE SEQUENCE</scope>
    <source>
        <strain evidence="2">CBS 115976</strain>
    </source>
</reference>
<gene>
    <name evidence="2" type="ORF">BT63DRAFT_422212</name>
</gene>
<feature type="compositionally biased region" description="Acidic residues" evidence="1">
    <location>
        <begin position="370"/>
        <end position="380"/>
    </location>
</feature>
<feature type="region of interest" description="Disordered" evidence="1">
    <location>
        <begin position="368"/>
        <end position="390"/>
    </location>
</feature>
<dbReference type="Proteomes" id="UP000799302">
    <property type="component" value="Unassembled WGS sequence"/>
</dbReference>
<protein>
    <recommendedName>
        <fullName evidence="4">F-box domain-containing protein</fullName>
    </recommendedName>
</protein>
<evidence type="ECO:0000256" key="1">
    <source>
        <dbReference type="SAM" id="MobiDB-lite"/>
    </source>
</evidence>
<name>A0A6A6UJG1_9PEZI</name>
<dbReference type="EMBL" id="MU004232">
    <property type="protein sequence ID" value="KAF2671671.1"/>
    <property type="molecule type" value="Genomic_DNA"/>
</dbReference>
<proteinExistence type="predicted"/>
<evidence type="ECO:0008006" key="4">
    <source>
        <dbReference type="Google" id="ProtNLM"/>
    </source>
</evidence>
<dbReference type="AlphaFoldDB" id="A0A6A6UJG1"/>
<keyword evidence="3" id="KW-1185">Reference proteome</keyword>
<evidence type="ECO:0000313" key="2">
    <source>
        <dbReference type="EMBL" id="KAF2671671.1"/>
    </source>
</evidence>
<dbReference type="OrthoDB" id="5372935at2759"/>
<accession>A0A6A6UJG1</accession>
<organism evidence="2 3">
    <name type="scientific">Microthyrium microscopicum</name>
    <dbReference type="NCBI Taxonomy" id="703497"/>
    <lineage>
        <taxon>Eukaryota</taxon>
        <taxon>Fungi</taxon>
        <taxon>Dikarya</taxon>
        <taxon>Ascomycota</taxon>
        <taxon>Pezizomycotina</taxon>
        <taxon>Dothideomycetes</taxon>
        <taxon>Dothideomycetes incertae sedis</taxon>
        <taxon>Microthyriales</taxon>
        <taxon>Microthyriaceae</taxon>
        <taxon>Microthyrium</taxon>
    </lineage>
</organism>
<dbReference type="PANTHER" id="PTHR42085:SF8">
    <property type="entry name" value="F-BOX DOMAIN-CONTAINING PROTEIN"/>
    <property type="match status" value="1"/>
</dbReference>